<dbReference type="Gene3D" id="1.25.40.390">
    <property type="match status" value="1"/>
</dbReference>
<comment type="caution">
    <text evidence="8">The sequence shown here is derived from an EMBL/GenBank/DDBJ whole genome shotgun (WGS) entry which is preliminary data.</text>
</comment>
<dbReference type="RefSeq" id="WP_135470088.1">
    <property type="nucleotide sequence ID" value="NZ_CASJDB010000020.1"/>
</dbReference>
<reference evidence="8 9" key="1">
    <citation type="submission" date="2019-02" db="EMBL/GenBank/DDBJ databases">
        <title>Isolation and identification of novel species under the genus Muribaculum.</title>
        <authorList>
            <person name="Miyake S."/>
            <person name="Ding Y."/>
            <person name="Low A."/>
            <person name="Soh M."/>
            <person name="Seedorf H."/>
        </authorList>
    </citation>
    <scope>NUCLEOTIDE SEQUENCE [LARGE SCALE GENOMIC DNA]</scope>
    <source>
        <strain evidence="8 9">TLL-A3</strain>
    </source>
</reference>
<dbReference type="Pfam" id="PF07980">
    <property type="entry name" value="SusD_RagB"/>
    <property type="match status" value="1"/>
</dbReference>
<name>A0A4Z0V6V6_9BACT</name>
<dbReference type="PROSITE" id="PS51257">
    <property type="entry name" value="PROKAR_LIPOPROTEIN"/>
    <property type="match status" value="1"/>
</dbReference>
<feature type="chain" id="PRO_5021361686" evidence="6">
    <location>
        <begin position="22"/>
        <end position="589"/>
    </location>
</feature>
<dbReference type="EMBL" id="SJSA01000001">
    <property type="protein sequence ID" value="TGG39493.1"/>
    <property type="molecule type" value="Genomic_DNA"/>
</dbReference>
<accession>A0A4Z0V6V6</accession>
<proteinExistence type="inferred from homology"/>
<dbReference type="Proteomes" id="UP000297635">
    <property type="component" value="Unassembled WGS sequence"/>
</dbReference>
<sequence>MKKLYISMILSLGAAMGFTSCDDLFEPAQENLKDVDQMYDDSKFAQGFLVNVYRNIPAYYDNSDYATDDAVTNETDNAFRKMTSGSWTSDNDPTSQWVNSLNSVQNLNLFLENVDKVNWANDPETAELFRLRTIAEARGLRALFMTYLLRSHSGITADGQLTGVPILDHYLTVDDDFNMPRASFDDCVKFILEDLDFAQENLPMEYESIGTDDPVPAPFDKITSKPGTYNRVMGHYSRLLINGLACRAIRSRLLLLAASPAYDASATTWEDAANAAAGVLDHIGGTAGMDATGVTYYCNTTEIDNMSDGTNPKEIIWRESVNKNNTEQEEANFPPSLYGNGRMNPTQNLVDAFPMANGYPISDERGKYDATQPYAGRDPRLAHYIIYNGAAEGVNNTAIYTGSDATTADGLNKRETSTRTGYYMKKRLRMDVNMDPSMKQGQNHFKPRFRYTEIFLNYAEAANEVWGPRGNGGHSYSAYDVIKAIRHRALGIDSDPYLEECAANPDKMRELIRNERRLELCFESFRFWDLRRWKADLKETARGMNITNNSVYNVIPNVEARSYESYMYYGPIPKTELLKFSNLKQNQGW</sequence>
<dbReference type="AlphaFoldDB" id="A0A4Z0V6V6"/>
<protein>
    <submittedName>
        <fullName evidence="8">RagB/SusD family nutrient uptake outer membrane protein</fullName>
    </submittedName>
</protein>
<dbReference type="InterPro" id="IPR011990">
    <property type="entry name" value="TPR-like_helical_dom_sf"/>
</dbReference>
<dbReference type="InterPro" id="IPR012944">
    <property type="entry name" value="SusD_RagB_dom"/>
</dbReference>
<evidence type="ECO:0000256" key="6">
    <source>
        <dbReference type="SAM" id="SignalP"/>
    </source>
</evidence>
<evidence type="ECO:0000256" key="4">
    <source>
        <dbReference type="ARBA" id="ARBA00023136"/>
    </source>
</evidence>
<feature type="signal peptide" evidence="6">
    <location>
        <begin position="1"/>
        <end position="21"/>
    </location>
</feature>
<dbReference type="SUPFAM" id="SSF48452">
    <property type="entry name" value="TPR-like"/>
    <property type="match status" value="1"/>
</dbReference>
<evidence type="ECO:0000256" key="5">
    <source>
        <dbReference type="ARBA" id="ARBA00023237"/>
    </source>
</evidence>
<evidence type="ECO:0000256" key="2">
    <source>
        <dbReference type="ARBA" id="ARBA00006275"/>
    </source>
</evidence>
<organism evidence="8 9">
    <name type="scientific">Duncaniella freteri</name>
    <dbReference type="NCBI Taxonomy" id="2530391"/>
    <lineage>
        <taxon>Bacteria</taxon>
        <taxon>Pseudomonadati</taxon>
        <taxon>Bacteroidota</taxon>
        <taxon>Bacteroidia</taxon>
        <taxon>Bacteroidales</taxon>
        <taxon>Muribaculaceae</taxon>
        <taxon>Duncaniella</taxon>
    </lineage>
</organism>
<evidence type="ECO:0000259" key="7">
    <source>
        <dbReference type="Pfam" id="PF07980"/>
    </source>
</evidence>
<keyword evidence="5" id="KW-0998">Cell outer membrane</keyword>
<evidence type="ECO:0000256" key="1">
    <source>
        <dbReference type="ARBA" id="ARBA00004442"/>
    </source>
</evidence>
<keyword evidence="9" id="KW-1185">Reference proteome</keyword>
<evidence type="ECO:0000313" key="8">
    <source>
        <dbReference type="EMBL" id="TGG39493.1"/>
    </source>
</evidence>
<comment type="subcellular location">
    <subcellularLocation>
        <location evidence="1">Cell outer membrane</location>
    </subcellularLocation>
</comment>
<feature type="domain" description="RagB/SusD" evidence="7">
    <location>
        <begin position="313"/>
        <end position="589"/>
    </location>
</feature>
<dbReference type="GeneID" id="82148503"/>
<gene>
    <name evidence="8" type="ORF">EZ315_01780</name>
</gene>
<keyword evidence="4" id="KW-0472">Membrane</keyword>
<comment type="similarity">
    <text evidence="2">Belongs to the SusD family.</text>
</comment>
<evidence type="ECO:0000313" key="9">
    <source>
        <dbReference type="Proteomes" id="UP000297635"/>
    </source>
</evidence>
<keyword evidence="3 6" id="KW-0732">Signal</keyword>
<evidence type="ECO:0000256" key="3">
    <source>
        <dbReference type="ARBA" id="ARBA00022729"/>
    </source>
</evidence>
<dbReference type="GO" id="GO:0009279">
    <property type="term" value="C:cell outer membrane"/>
    <property type="evidence" value="ECO:0007669"/>
    <property type="project" value="UniProtKB-SubCell"/>
</dbReference>